<dbReference type="InterPro" id="IPR029058">
    <property type="entry name" value="AB_hydrolase_fold"/>
</dbReference>
<protein>
    <submittedName>
        <fullName evidence="2">Pimeloyl-ACP methyl ester carboxylesterase</fullName>
    </submittedName>
</protein>
<dbReference type="Pfam" id="PF12697">
    <property type="entry name" value="Abhydrolase_6"/>
    <property type="match status" value="1"/>
</dbReference>
<dbReference type="InterPro" id="IPR050266">
    <property type="entry name" value="AB_hydrolase_sf"/>
</dbReference>
<dbReference type="STRING" id="406100.SAMN04488052_101370"/>
<dbReference type="Gene3D" id="3.40.50.1820">
    <property type="entry name" value="alpha/beta hydrolase"/>
    <property type="match status" value="1"/>
</dbReference>
<evidence type="ECO:0000313" key="3">
    <source>
        <dbReference type="Proteomes" id="UP000199657"/>
    </source>
</evidence>
<dbReference type="PANTHER" id="PTHR43798">
    <property type="entry name" value="MONOACYLGLYCEROL LIPASE"/>
    <property type="match status" value="1"/>
</dbReference>
<dbReference type="OrthoDB" id="8680283at2"/>
<evidence type="ECO:0000313" key="2">
    <source>
        <dbReference type="EMBL" id="SEO49540.1"/>
    </source>
</evidence>
<dbReference type="PRINTS" id="PR00111">
    <property type="entry name" value="ABHYDROLASE"/>
</dbReference>
<dbReference type="Proteomes" id="UP000199657">
    <property type="component" value="Unassembled WGS sequence"/>
</dbReference>
<dbReference type="InterPro" id="IPR000073">
    <property type="entry name" value="AB_hydrolase_1"/>
</dbReference>
<dbReference type="EMBL" id="FOEG01000001">
    <property type="protein sequence ID" value="SEO49540.1"/>
    <property type="molecule type" value="Genomic_DNA"/>
</dbReference>
<reference evidence="2 3" key="1">
    <citation type="submission" date="2016-10" db="EMBL/GenBank/DDBJ databases">
        <authorList>
            <person name="de Groot N.N."/>
        </authorList>
    </citation>
    <scope>NUCLEOTIDE SEQUENCE [LARGE SCALE GENOMIC DNA]</scope>
    <source>
        <strain evidence="2 3">CGMCC 1.6291</strain>
    </source>
</reference>
<dbReference type="SUPFAM" id="SSF53474">
    <property type="entry name" value="alpha/beta-Hydrolases"/>
    <property type="match status" value="1"/>
</dbReference>
<sequence length="255" mass="27712">MPYVTIAGAPLHYTLHDEDAPLDLVCIHGAGGDHTLWPRGLGELPSCNTHVLDLPGHGLSGGDARDSVSAYAEVVETFVAELELRRVVLLGHSMGGAIALQIALDEPRWLDSLILACTGCRLRVPEETFALYRSDPHAAVERQCQLSFSPVAPQALIDAEAARRRDVPPEVMLRDYSACDRFDITDTLGEITVPALVISGDIDHLTPLKYAQFLEDRIPDARLAVVAPAGHMLPLEQPGEITRLVSDFVGRRVDS</sequence>
<accession>A0A1H8Q5Q1</accession>
<gene>
    <name evidence="2" type="ORF">SAMN04488052_101370</name>
</gene>
<keyword evidence="3" id="KW-1185">Reference proteome</keyword>
<dbReference type="AlphaFoldDB" id="A0A1H8Q5Q1"/>
<proteinExistence type="predicted"/>
<dbReference type="RefSeq" id="WP_091639429.1">
    <property type="nucleotide sequence ID" value="NZ_FOEG01000001.1"/>
</dbReference>
<feature type="domain" description="AB hydrolase-1" evidence="1">
    <location>
        <begin position="24"/>
        <end position="241"/>
    </location>
</feature>
<name>A0A1H8Q5Q1_9GAMM</name>
<evidence type="ECO:0000259" key="1">
    <source>
        <dbReference type="Pfam" id="PF12697"/>
    </source>
</evidence>
<organism evidence="2 3">
    <name type="scientific">Aquisalimonas asiatica</name>
    <dbReference type="NCBI Taxonomy" id="406100"/>
    <lineage>
        <taxon>Bacteria</taxon>
        <taxon>Pseudomonadati</taxon>
        <taxon>Pseudomonadota</taxon>
        <taxon>Gammaproteobacteria</taxon>
        <taxon>Chromatiales</taxon>
        <taxon>Ectothiorhodospiraceae</taxon>
        <taxon>Aquisalimonas</taxon>
    </lineage>
</organism>